<evidence type="ECO:0000256" key="1">
    <source>
        <dbReference type="SAM" id="MobiDB-lite"/>
    </source>
</evidence>
<name>A0A0M4D6T3_STRPR</name>
<dbReference type="Proteomes" id="UP000060513">
    <property type="component" value="Chromosome"/>
</dbReference>
<dbReference type="EMBL" id="CP011340">
    <property type="protein sequence ID" value="ALC19815.1"/>
    <property type="molecule type" value="Genomic_DNA"/>
</dbReference>
<dbReference type="InterPro" id="IPR007995">
    <property type="entry name" value="DUF742"/>
</dbReference>
<proteinExistence type="predicted"/>
<dbReference type="PANTHER" id="PTHR36221:SF1">
    <property type="entry name" value="DUF742 DOMAIN-CONTAINING PROTEIN"/>
    <property type="match status" value="1"/>
</dbReference>
<evidence type="ECO:0000313" key="2">
    <source>
        <dbReference type="EMBL" id="ALC19815.1"/>
    </source>
</evidence>
<reference evidence="2 3" key="1">
    <citation type="submission" date="2015-08" db="EMBL/GenBank/DDBJ databases">
        <title>Genome sequence of the pristinamycin over-producing bacterium Streptomyces pristinaespiralis HCCB10218.</title>
        <authorList>
            <person name="Tian J."/>
            <person name="Yang J."/>
            <person name="Li L."/>
            <person name="Ruan L."/>
            <person name="Wei W."/>
            <person name="Zheng G."/>
            <person name="Wei Z."/>
            <person name="Yang S."/>
            <person name="Ge M."/>
            <person name="Jiang W."/>
            <person name="Lu Y."/>
        </authorList>
    </citation>
    <scope>NUCLEOTIDE SEQUENCE [LARGE SCALE GENOMIC DNA]</scope>
    <source>
        <strain evidence="2 3">HCCB 10218</strain>
    </source>
</reference>
<gene>
    <name evidence="2" type="ORF">SPRI_1509</name>
</gene>
<accession>A0A0M4D6T3</accession>
<protein>
    <submittedName>
        <fullName evidence="2">Multi-component regulatory system-5</fullName>
    </submittedName>
</protein>
<dbReference type="PANTHER" id="PTHR36221">
    <property type="entry name" value="DUF742 DOMAIN-CONTAINING PROTEIN"/>
    <property type="match status" value="1"/>
</dbReference>
<feature type="compositionally biased region" description="Acidic residues" evidence="1">
    <location>
        <begin position="1"/>
        <end position="14"/>
    </location>
</feature>
<dbReference type="PATRIC" id="fig|38300.4.peg.1610"/>
<sequence>MNTGWEDEDDEALGEDGSGTMVRPYTITRGRTAPERDDFTLITVLRTADEPRDGRGVPVRPGRLQPEHRMILDRCRRPAAVAEVAADLDLPVSVTKILLADLVGQGLLTARAPLSVARAAGGADRGLLAAVRDGLRRL</sequence>
<evidence type="ECO:0000313" key="3">
    <source>
        <dbReference type="Proteomes" id="UP000060513"/>
    </source>
</evidence>
<dbReference type="KEGG" id="spri:SPRI_1509"/>
<dbReference type="STRING" id="38300.SPRI_1509"/>
<dbReference type="Pfam" id="PF05331">
    <property type="entry name" value="DUF742"/>
    <property type="match status" value="1"/>
</dbReference>
<dbReference type="AlphaFoldDB" id="A0A0M4D6T3"/>
<feature type="region of interest" description="Disordered" evidence="1">
    <location>
        <begin position="1"/>
        <end position="30"/>
    </location>
</feature>
<organism evidence="2">
    <name type="scientific">Streptomyces pristinaespiralis</name>
    <dbReference type="NCBI Taxonomy" id="38300"/>
    <lineage>
        <taxon>Bacteria</taxon>
        <taxon>Bacillati</taxon>
        <taxon>Actinomycetota</taxon>
        <taxon>Actinomycetes</taxon>
        <taxon>Kitasatosporales</taxon>
        <taxon>Streptomycetaceae</taxon>
        <taxon>Streptomyces</taxon>
    </lineage>
</organism>